<feature type="transmembrane region" description="Helical" evidence="6">
    <location>
        <begin position="38"/>
        <end position="63"/>
    </location>
</feature>
<name>A0A8D8PZR5_9HEMI</name>
<evidence type="ECO:0000256" key="2">
    <source>
        <dbReference type="ARBA" id="ARBA00005241"/>
    </source>
</evidence>
<comment type="similarity">
    <text evidence="2">Belongs to the major facilitator superfamily. MFSD6 family.</text>
</comment>
<keyword evidence="4 6" id="KW-1133">Transmembrane helix</keyword>
<feature type="transmembrane region" description="Helical" evidence="6">
    <location>
        <begin position="550"/>
        <end position="574"/>
    </location>
</feature>
<dbReference type="InterPro" id="IPR051717">
    <property type="entry name" value="MFS_MFSD6"/>
</dbReference>
<feature type="transmembrane region" description="Helical" evidence="6">
    <location>
        <begin position="519"/>
        <end position="538"/>
    </location>
</feature>
<reference evidence="8" key="1">
    <citation type="submission" date="2021-05" db="EMBL/GenBank/DDBJ databases">
        <authorList>
            <person name="Alioto T."/>
            <person name="Alioto T."/>
            <person name="Gomez Garrido J."/>
        </authorList>
    </citation>
    <scope>NUCLEOTIDE SEQUENCE</scope>
</reference>
<dbReference type="Gene3D" id="1.20.1250.20">
    <property type="entry name" value="MFS general substrate transporter like domains"/>
    <property type="match status" value="3"/>
</dbReference>
<sequence length="637" mass="71295">MPLIEINFDLLPMKIHYFLWNAGTAPIVPFVPTLAKQLGFSTVTVGTIFFTLPFFGLLAKPFFGAISDRFKVQKPLFLAFILLTASTFYCILYIPNVQTESLVKLECGEGRSSFQYCSNQPADSCLRKKILQSSNETTYHCEIICQTNNSQFLDALCNSWHVPQFCAPEPQTPQFVNALIPSGTGLHNVSKKLDPSKVGKYDVHPKTSWTSSQRAGTKVAPSLVRFTAHVPAFHIVEVDTCLHIPFTHVRFLSENKTTSHIPTCTSPIDIPGCSVSCDSNEIMSYLSTLQDDVTDTYQFWLFFAFLSLSWIGMAVVVSLGDTICFELLGTEPQKYGKQRLWGAVGWGMCSLLAGFLVDHFSSSALNKNYTPVFYLMLAILLFDTFVSSKIKNVQTSVSPNIFKDVFKLLTEARVLAFLFWCVGVGLCTAVVWQYLFWYLENLAMAQGCDHSNWIKTLQGILMTVQCLGGELPFFFLSGWFLRKLGHVNSMTLVLLSFSVRFYLYSLLTDPWWAIPIEVLNGLSFGLFWPCMASYANIVASPGTEATVQGLVGAVFEGVGVSLGSLLGGWIFDVWGGRETFVIFALLSFIMAMLHIVFHYLLKMKAQYGLEDDIKDRNQRARYASPTEAIHMLEDVNT</sequence>
<dbReference type="Pfam" id="PF12832">
    <property type="entry name" value="MFS_1_like"/>
    <property type="match status" value="1"/>
</dbReference>
<keyword evidence="5 6" id="KW-0472">Membrane</keyword>
<evidence type="ECO:0000256" key="6">
    <source>
        <dbReference type="SAM" id="Phobius"/>
    </source>
</evidence>
<dbReference type="PANTHER" id="PTHR16172:SF30">
    <property type="entry name" value="SUGAR BABY, ISOFORM C"/>
    <property type="match status" value="1"/>
</dbReference>
<evidence type="ECO:0000256" key="4">
    <source>
        <dbReference type="ARBA" id="ARBA00022989"/>
    </source>
</evidence>
<dbReference type="PANTHER" id="PTHR16172">
    <property type="entry name" value="MAJOR FACILITATOR SUPERFAMILY DOMAIN-CONTAINING PROTEIN 6-LIKE"/>
    <property type="match status" value="1"/>
</dbReference>
<dbReference type="AlphaFoldDB" id="A0A8D8PZR5"/>
<dbReference type="EMBL" id="HBUF01049517">
    <property type="protein sequence ID" value="CAG6621172.1"/>
    <property type="molecule type" value="Transcribed_RNA"/>
</dbReference>
<accession>A0A8D8PZR5</accession>
<dbReference type="CDD" id="cd17335">
    <property type="entry name" value="MFS_MFSD6"/>
    <property type="match status" value="1"/>
</dbReference>
<feature type="transmembrane region" description="Helical" evidence="6">
    <location>
        <begin position="340"/>
        <end position="357"/>
    </location>
</feature>
<feature type="transmembrane region" description="Helical" evidence="6">
    <location>
        <begin position="487"/>
        <end position="507"/>
    </location>
</feature>
<organism evidence="8">
    <name type="scientific">Cacopsylla melanoneura</name>
    <dbReference type="NCBI Taxonomy" id="428564"/>
    <lineage>
        <taxon>Eukaryota</taxon>
        <taxon>Metazoa</taxon>
        <taxon>Ecdysozoa</taxon>
        <taxon>Arthropoda</taxon>
        <taxon>Hexapoda</taxon>
        <taxon>Insecta</taxon>
        <taxon>Pterygota</taxon>
        <taxon>Neoptera</taxon>
        <taxon>Paraneoptera</taxon>
        <taxon>Hemiptera</taxon>
        <taxon>Sternorrhyncha</taxon>
        <taxon>Psylloidea</taxon>
        <taxon>Psyllidae</taxon>
        <taxon>Psyllinae</taxon>
        <taxon>Cacopsylla</taxon>
    </lineage>
</organism>
<evidence type="ECO:0000256" key="1">
    <source>
        <dbReference type="ARBA" id="ARBA00004141"/>
    </source>
</evidence>
<dbReference type="InterPro" id="IPR024989">
    <property type="entry name" value="MFS_assoc_dom"/>
</dbReference>
<feature type="transmembrane region" description="Helical" evidence="6">
    <location>
        <begin position="75"/>
        <end position="94"/>
    </location>
</feature>
<evidence type="ECO:0000313" key="8">
    <source>
        <dbReference type="EMBL" id="CAG6621172.1"/>
    </source>
</evidence>
<feature type="domain" description="Major facilitator superfamily associated" evidence="7">
    <location>
        <begin position="11"/>
        <end position="581"/>
    </location>
</feature>
<feature type="transmembrane region" description="Helical" evidence="6">
    <location>
        <begin position="299"/>
        <end position="328"/>
    </location>
</feature>
<dbReference type="InterPro" id="IPR036259">
    <property type="entry name" value="MFS_trans_sf"/>
</dbReference>
<feature type="transmembrane region" description="Helical" evidence="6">
    <location>
        <begin position="580"/>
        <end position="601"/>
    </location>
</feature>
<keyword evidence="3 6" id="KW-0812">Transmembrane</keyword>
<feature type="transmembrane region" description="Helical" evidence="6">
    <location>
        <begin position="414"/>
        <end position="439"/>
    </location>
</feature>
<feature type="transmembrane region" description="Helical" evidence="6">
    <location>
        <begin position="369"/>
        <end position="386"/>
    </location>
</feature>
<dbReference type="SUPFAM" id="SSF103473">
    <property type="entry name" value="MFS general substrate transporter"/>
    <property type="match status" value="1"/>
</dbReference>
<comment type="subcellular location">
    <subcellularLocation>
        <location evidence="1">Membrane</location>
        <topology evidence="1">Multi-pass membrane protein</topology>
    </subcellularLocation>
</comment>
<feature type="transmembrane region" description="Helical" evidence="6">
    <location>
        <begin position="459"/>
        <end position="480"/>
    </location>
</feature>
<dbReference type="GO" id="GO:0016020">
    <property type="term" value="C:membrane"/>
    <property type="evidence" value="ECO:0007669"/>
    <property type="project" value="UniProtKB-SubCell"/>
</dbReference>
<proteinExistence type="inferred from homology"/>
<evidence type="ECO:0000256" key="5">
    <source>
        <dbReference type="ARBA" id="ARBA00023136"/>
    </source>
</evidence>
<evidence type="ECO:0000256" key="3">
    <source>
        <dbReference type="ARBA" id="ARBA00022692"/>
    </source>
</evidence>
<protein>
    <submittedName>
        <fullName evidence="8">Major facilitator superfamily domain-containing protein 6-A</fullName>
    </submittedName>
</protein>
<evidence type="ECO:0000259" key="7">
    <source>
        <dbReference type="Pfam" id="PF12832"/>
    </source>
</evidence>